<sequence length="298" mass="33757">MDVDAVFAGGGVRAFAFIGALEVTEQKGLKFHRIAGTSAGAIVAALVMAGYRSDELLETLSTLDVKTLQDERFPYLPFPFVKWLNLYFRLGLYKGDRLEQWLQDCLEKKGVRSFEDLPQGALKIVVSDVTRGRIVVLPDDLKDYGIIPEKYSVARAVRMSCSIPYFFEPVKLHHKTVDRGVSYIVDGGLLSNFPMWIFHDRKKTPRRPVVGFQLSPQLEEEPPHQIYNAFDMYKAVFDTMMSAHDKRYISKEHAKNIVFIPVDTVKVTDFSVTDVEKEAMIAVGHEKTAAFLENWPSS</sequence>
<dbReference type="PANTHER" id="PTHR46394">
    <property type="entry name" value="ANNEXIN"/>
    <property type="match status" value="1"/>
</dbReference>
<feature type="domain" description="PNPLA" evidence="3">
    <location>
        <begin position="5"/>
        <end position="199"/>
    </location>
</feature>
<dbReference type="InterPro" id="IPR052580">
    <property type="entry name" value="Lipid_Hydrolase"/>
</dbReference>
<keyword evidence="1 2" id="KW-0443">Lipid metabolism</keyword>
<organism evidence="4 5">
    <name type="scientific">Shouchella lonarensis</name>
    <dbReference type="NCBI Taxonomy" id="1464122"/>
    <lineage>
        <taxon>Bacteria</taxon>
        <taxon>Bacillati</taxon>
        <taxon>Bacillota</taxon>
        <taxon>Bacilli</taxon>
        <taxon>Bacillales</taxon>
        <taxon>Bacillaceae</taxon>
        <taxon>Shouchella</taxon>
    </lineage>
</organism>
<evidence type="ECO:0000313" key="5">
    <source>
        <dbReference type="Proteomes" id="UP000242662"/>
    </source>
</evidence>
<dbReference type="PANTHER" id="PTHR46394:SF1">
    <property type="entry name" value="PNPLA DOMAIN-CONTAINING PROTEIN"/>
    <property type="match status" value="1"/>
</dbReference>
<gene>
    <name evidence="4" type="ORF">SAMN05421737_101265</name>
</gene>
<keyword evidence="2" id="KW-0378">Hydrolase</keyword>
<dbReference type="GO" id="GO:0016787">
    <property type="term" value="F:hydrolase activity"/>
    <property type="evidence" value="ECO:0007669"/>
    <property type="project" value="UniProtKB-UniRule"/>
</dbReference>
<evidence type="ECO:0000256" key="1">
    <source>
        <dbReference type="ARBA" id="ARBA00023098"/>
    </source>
</evidence>
<dbReference type="Gene3D" id="3.40.1090.10">
    <property type="entry name" value="Cytosolic phospholipase A2 catalytic domain"/>
    <property type="match status" value="2"/>
</dbReference>
<dbReference type="CDD" id="cd07207">
    <property type="entry name" value="Pat_ExoU_VipD_like"/>
    <property type="match status" value="1"/>
</dbReference>
<feature type="short sequence motif" description="DGA/G" evidence="2">
    <location>
        <begin position="186"/>
        <end position="188"/>
    </location>
</feature>
<dbReference type="PROSITE" id="PS51635">
    <property type="entry name" value="PNPLA"/>
    <property type="match status" value="1"/>
</dbReference>
<dbReference type="EMBL" id="FMYM01000001">
    <property type="protein sequence ID" value="SDB83245.1"/>
    <property type="molecule type" value="Genomic_DNA"/>
</dbReference>
<dbReference type="AlphaFoldDB" id="A0A1G6GND0"/>
<keyword evidence="5" id="KW-1185">Reference proteome</keyword>
<name>A0A1G6GND0_9BACI</name>
<dbReference type="RefSeq" id="WP_090774482.1">
    <property type="nucleotide sequence ID" value="NZ_FMYM01000001.1"/>
</dbReference>
<comment type="caution">
    <text evidence="2">Lacks conserved residue(s) required for the propagation of feature annotation.</text>
</comment>
<proteinExistence type="predicted"/>
<dbReference type="Pfam" id="PF01734">
    <property type="entry name" value="Patatin"/>
    <property type="match status" value="1"/>
</dbReference>
<feature type="active site" description="Nucleophile" evidence="2">
    <location>
        <position position="38"/>
    </location>
</feature>
<feature type="active site" description="Proton acceptor" evidence="2">
    <location>
        <position position="186"/>
    </location>
</feature>
<evidence type="ECO:0000259" key="3">
    <source>
        <dbReference type="PROSITE" id="PS51635"/>
    </source>
</evidence>
<accession>A0A1G6GND0</accession>
<dbReference type="InterPro" id="IPR016035">
    <property type="entry name" value="Acyl_Trfase/lysoPLipase"/>
</dbReference>
<evidence type="ECO:0000256" key="2">
    <source>
        <dbReference type="PROSITE-ProRule" id="PRU01161"/>
    </source>
</evidence>
<dbReference type="STRING" id="1464122.SAMN05421737_101265"/>
<feature type="short sequence motif" description="GXSXG" evidence="2">
    <location>
        <begin position="36"/>
        <end position="40"/>
    </location>
</feature>
<reference evidence="5" key="1">
    <citation type="submission" date="2016-09" db="EMBL/GenBank/DDBJ databases">
        <authorList>
            <person name="Varghese N."/>
            <person name="Submissions S."/>
        </authorList>
    </citation>
    <scope>NUCLEOTIDE SEQUENCE [LARGE SCALE GENOMIC DNA]</scope>
    <source>
        <strain evidence="5">25nlg</strain>
    </source>
</reference>
<protein>
    <submittedName>
        <fullName evidence="4">NTE family protein</fullName>
    </submittedName>
</protein>
<dbReference type="GO" id="GO:0016042">
    <property type="term" value="P:lipid catabolic process"/>
    <property type="evidence" value="ECO:0007669"/>
    <property type="project" value="UniProtKB-UniRule"/>
</dbReference>
<dbReference type="SUPFAM" id="SSF52151">
    <property type="entry name" value="FabD/lysophospholipase-like"/>
    <property type="match status" value="1"/>
</dbReference>
<dbReference type="InterPro" id="IPR002641">
    <property type="entry name" value="PNPLA_dom"/>
</dbReference>
<dbReference type="Proteomes" id="UP000242662">
    <property type="component" value="Unassembled WGS sequence"/>
</dbReference>
<evidence type="ECO:0000313" key="4">
    <source>
        <dbReference type="EMBL" id="SDB83245.1"/>
    </source>
</evidence>
<dbReference type="OrthoDB" id="9770965at2"/>
<keyword evidence="2" id="KW-0442">Lipid degradation</keyword>